<accession>A0A0C1ZF09</accession>
<evidence type="ECO:0000313" key="3">
    <source>
        <dbReference type="Proteomes" id="UP000031599"/>
    </source>
</evidence>
<evidence type="ECO:0000256" key="1">
    <source>
        <dbReference type="SAM" id="MobiDB-lite"/>
    </source>
</evidence>
<proteinExistence type="predicted"/>
<dbReference type="RefSeq" id="WP_052550098.1">
    <property type="nucleotide sequence ID" value="NZ_JMCC02000041.1"/>
</dbReference>
<comment type="caution">
    <text evidence="2">The sequence shown here is derived from an EMBL/GenBank/DDBJ whole genome shotgun (WGS) entry which is preliminary data.</text>
</comment>
<protein>
    <submittedName>
        <fullName evidence="2">Uncharacterized protein</fullName>
    </submittedName>
</protein>
<dbReference type="AlphaFoldDB" id="A0A0C1ZF09"/>
<dbReference type="EMBL" id="JMCC02000041">
    <property type="protein sequence ID" value="KIG16204.1"/>
    <property type="molecule type" value="Genomic_DNA"/>
</dbReference>
<dbReference type="Proteomes" id="UP000031599">
    <property type="component" value="Unassembled WGS sequence"/>
</dbReference>
<feature type="compositionally biased region" description="Polar residues" evidence="1">
    <location>
        <begin position="97"/>
        <end position="111"/>
    </location>
</feature>
<reference evidence="2 3" key="1">
    <citation type="submission" date="2014-12" db="EMBL/GenBank/DDBJ databases">
        <title>Genome assembly of Enhygromyxa salina DSM 15201.</title>
        <authorList>
            <person name="Sharma G."/>
            <person name="Subramanian S."/>
        </authorList>
    </citation>
    <scope>NUCLEOTIDE SEQUENCE [LARGE SCALE GENOMIC DNA]</scope>
    <source>
        <strain evidence="2 3">DSM 15201</strain>
    </source>
</reference>
<sequence length="118" mass="12369">MDPLAAATKALSGDPDPVAALDYLILAWRQHHRWPALAELVEALSAKLTASLTPIDPSLGDADYHAAWMAKATGAASFELELLLPGMFRGRLASASRPGSSCSRASPTTRACTPRLGG</sequence>
<gene>
    <name evidence="2" type="ORF">DB30_04816</name>
</gene>
<evidence type="ECO:0000313" key="2">
    <source>
        <dbReference type="EMBL" id="KIG16204.1"/>
    </source>
</evidence>
<name>A0A0C1ZF09_9BACT</name>
<organism evidence="2 3">
    <name type="scientific">Enhygromyxa salina</name>
    <dbReference type="NCBI Taxonomy" id="215803"/>
    <lineage>
        <taxon>Bacteria</taxon>
        <taxon>Pseudomonadati</taxon>
        <taxon>Myxococcota</taxon>
        <taxon>Polyangia</taxon>
        <taxon>Nannocystales</taxon>
        <taxon>Nannocystaceae</taxon>
        <taxon>Enhygromyxa</taxon>
    </lineage>
</organism>
<feature type="region of interest" description="Disordered" evidence="1">
    <location>
        <begin position="93"/>
        <end position="118"/>
    </location>
</feature>